<evidence type="ECO:0000313" key="2">
    <source>
        <dbReference type="Proteomes" id="UP000186917"/>
    </source>
</evidence>
<organism evidence="1 2">
    <name type="scientific">Filimonas lacunae</name>
    <dbReference type="NCBI Taxonomy" id="477680"/>
    <lineage>
        <taxon>Bacteria</taxon>
        <taxon>Pseudomonadati</taxon>
        <taxon>Bacteroidota</taxon>
        <taxon>Chitinophagia</taxon>
        <taxon>Chitinophagales</taxon>
        <taxon>Chitinophagaceae</taxon>
        <taxon>Filimonas</taxon>
    </lineage>
</organism>
<accession>A0A173ML24</accession>
<dbReference type="Proteomes" id="UP000186917">
    <property type="component" value="Unassembled WGS sequence"/>
</dbReference>
<keyword evidence="2" id="KW-1185">Reference proteome</keyword>
<dbReference type="STRING" id="477680.SAMN05421788_112150"/>
<evidence type="ECO:0000313" key="1">
    <source>
        <dbReference type="EMBL" id="SIT33423.1"/>
    </source>
</evidence>
<dbReference type="KEGG" id="fln:FLA_4378"/>
<dbReference type="AlphaFoldDB" id="A0A173ML24"/>
<protein>
    <recommendedName>
        <fullName evidence="3">DUF3828 domain-containing protein</fullName>
    </recommendedName>
</protein>
<name>A0A173ML24_9BACT</name>
<dbReference type="EMBL" id="FTOR01000012">
    <property type="protein sequence ID" value="SIT33423.1"/>
    <property type="molecule type" value="Genomic_DNA"/>
</dbReference>
<reference evidence="2" key="1">
    <citation type="submission" date="2017-01" db="EMBL/GenBank/DDBJ databases">
        <authorList>
            <person name="Varghese N."/>
            <person name="Submissions S."/>
        </authorList>
    </citation>
    <scope>NUCLEOTIDE SEQUENCE [LARGE SCALE GENOMIC DNA]</scope>
    <source>
        <strain evidence="2">DSM 21054</strain>
    </source>
</reference>
<evidence type="ECO:0008006" key="3">
    <source>
        <dbReference type="Google" id="ProtNLM"/>
    </source>
</evidence>
<proteinExistence type="predicted"/>
<gene>
    <name evidence="1" type="ORF">SAMN05421788_112150</name>
</gene>
<dbReference type="PROSITE" id="PS51257">
    <property type="entry name" value="PROKAR_LIPOPROTEIN"/>
    <property type="match status" value="1"/>
</dbReference>
<sequence>MKKILFALALLVGITGCDSGNKSTQQQSSSTFAPVDSNIISNITPVNDSVAIISLLKKVYQWHNANQDSLRDFEVVVEQDTLQTRLDQASFDKTFYALRKTGYFSHSFLEGYDALGKLVDRTLVDAQPKYLNEINFDFQDADPWTWFQDDAGQFWNTWVINNYHATVNTASLQWSLKDRLGDTQGYEVGFLKEDGQWKVDHLEGFHLARYLEKK</sequence>
<dbReference type="RefSeq" id="WP_076382214.1">
    <property type="nucleotide sequence ID" value="NZ_AP017422.1"/>
</dbReference>